<dbReference type="Proteomes" id="UP001367508">
    <property type="component" value="Unassembled WGS sequence"/>
</dbReference>
<dbReference type="PANTHER" id="PTHR11952:SF14">
    <property type="entry name" value="UTP--GLUCOSE-1-PHOSPHATE URIDYLYLTRANSFERASE 3, CHLOROPLASTIC"/>
    <property type="match status" value="1"/>
</dbReference>
<sequence length="986" mass="109706">MITNTKWSSEGNESEINVLFVSSSSARLTQGDITSRNQEYHGSHMMDETALAKTECTCFRDAKYAFSSFFLGICCEYLLLIPIYFKLFVLLVSSSIIAFPKLTTQPPHSLHLLLLSFNITMVHSTSLLPHTNRFVFSFRSNASHPHSHLHSLFFPKFLSLPSSSPSPSAPSSLSSCCRVARVSTEALELSPPSRGFNFRHEINRLAALRNKLAACATLEEKLRVIDADSRVKRFFGSRRWNSGLARVLASLQLNSDELFLLKCLVAAGQEHVLCLGEIESLDSAGTASSIKSALYALAQMIENLDGNGSASLGMSLENHEIRDLNWLLESLAEIERFYDCIGGIIGYQITVLELLAQKLFESQNINGSQHMLEGKECQILGIDAPNGLDLSENTEYASQAALWGIEGLPDLGEIYPLGGSADRLGLIDCNTGECLPAAMLPYCGRTLLEGLIRDLQAREFLYFKLYGKQCLTPVAIMTSSAKNNHKHINSLCERLSWFGRGRSTFQIFEQPLVPVVDAEEGQWLVTKPFSPLSKPGGHGVLWKLAHDNGIFNWFYRHGRKGATVRQVSNVVAATDLTLLALAGIGIRQGKKLGFASCKRISGATEGINVLMEKKSLDGNWEYGVSCIEYTEFDKFGITDRPLAPKSLQADFPANTNILYVDLPSAELVGSSKTEISLPGMVLNTRKPIVYTDQFGRCHSISGGRLECTMQNIADNYFNSYSSRCYNGIEDKLDTYIVYNERRRVTSSAKKKRRHGDKSLHQTPDGSLLDILRNARDLLSHCDIRLPEIEANENYVDSGPPFLILLHPALGPLWEVTKQKFYGGSISEGSELQIEVAEFFWRNVQLDGSLIVIAENVMGSMKINESGEPILHYGQRCGRCKLQNVKVLNKGIDWSYGGNIYWKHDVQRSEVLQIVLHGNAEFEATDVVIQGNHVFEVPDGYKLKIMPGSPDLAIQLDPIEQDMMDSGSWHWNYKIEGSHIQLELVES</sequence>
<organism evidence="3 4">
    <name type="scientific">Canavalia gladiata</name>
    <name type="common">Sword bean</name>
    <name type="synonym">Dolichos gladiatus</name>
    <dbReference type="NCBI Taxonomy" id="3824"/>
    <lineage>
        <taxon>Eukaryota</taxon>
        <taxon>Viridiplantae</taxon>
        <taxon>Streptophyta</taxon>
        <taxon>Embryophyta</taxon>
        <taxon>Tracheophyta</taxon>
        <taxon>Spermatophyta</taxon>
        <taxon>Magnoliopsida</taxon>
        <taxon>eudicotyledons</taxon>
        <taxon>Gunneridae</taxon>
        <taxon>Pentapetalae</taxon>
        <taxon>rosids</taxon>
        <taxon>fabids</taxon>
        <taxon>Fabales</taxon>
        <taxon>Fabaceae</taxon>
        <taxon>Papilionoideae</taxon>
        <taxon>50 kb inversion clade</taxon>
        <taxon>NPAAA clade</taxon>
        <taxon>indigoferoid/millettioid clade</taxon>
        <taxon>Phaseoleae</taxon>
        <taxon>Canavalia</taxon>
    </lineage>
</organism>
<reference evidence="3 4" key="1">
    <citation type="submission" date="2024-01" db="EMBL/GenBank/DDBJ databases">
        <title>The genomes of 5 underutilized Papilionoideae crops provide insights into root nodulation and disease resistanc.</title>
        <authorList>
            <person name="Jiang F."/>
        </authorList>
    </citation>
    <scope>NUCLEOTIDE SEQUENCE [LARGE SCALE GENOMIC DNA]</scope>
    <source>
        <strain evidence="3">LVBAO_FW01</strain>
        <tissue evidence="3">Leaves</tissue>
    </source>
</reference>
<evidence type="ECO:0000259" key="2">
    <source>
        <dbReference type="Pfam" id="PF25441"/>
    </source>
</evidence>
<protein>
    <recommendedName>
        <fullName evidence="2">UGP3-like C-terminal hexapeptide repeats domain-containing protein</fullName>
    </recommendedName>
</protein>
<evidence type="ECO:0000256" key="1">
    <source>
        <dbReference type="SAM" id="Phobius"/>
    </source>
</evidence>
<dbReference type="AlphaFoldDB" id="A0AAN9JXT4"/>
<accession>A0AAN9JXT4</accession>
<evidence type="ECO:0000313" key="4">
    <source>
        <dbReference type="Proteomes" id="UP001367508"/>
    </source>
</evidence>
<dbReference type="PANTHER" id="PTHR11952">
    <property type="entry name" value="UDP- GLUCOSE PYROPHOSPHORYLASE"/>
    <property type="match status" value="1"/>
</dbReference>
<dbReference type="Pfam" id="PF25441">
    <property type="entry name" value="Hexapep_UGP3_C"/>
    <property type="match status" value="1"/>
</dbReference>
<comment type="caution">
    <text evidence="3">The sequence shown here is derived from an EMBL/GenBank/DDBJ whole genome shotgun (WGS) entry which is preliminary data.</text>
</comment>
<feature type="domain" description="UGP3-like C-terminal hexapeptide repeats" evidence="2">
    <location>
        <begin position="820"/>
        <end position="983"/>
    </location>
</feature>
<keyword evidence="4" id="KW-1185">Reference proteome</keyword>
<keyword evidence="1" id="KW-0812">Transmembrane</keyword>
<dbReference type="SUPFAM" id="SSF53448">
    <property type="entry name" value="Nucleotide-diphospho-sugar transferases"/>
    <property type="match status" value="1"/>
</dbReference>
<dbReference type="GO" id="GO:0003977">
    <property type="term" value="F:UDP-N-acetylglucosamine diphosphorylase activity"/>
    <property type="evidence" value="ECO:0007669"/>
    <property type="project" value="TreeGrafter"/>
</dbReference>
<dbReference type="Gene3D" id="3.90.550.10">
    <property type="entry name" value="Spore Coat Polysaccharide Biosynthesis Protein SpsA, Chain A"/>
    <property type="match status" value="1"/>
</dbReference>
<dbReference type="GO" id="GO:0006048">
    <property type="term" value="P:UDP-N-acetylglucosamine biosynthetic process"/>
    <property type="evidence" value="ECO:0007669"/>
    <property type="project" value="TreeGrafter"/>
</dbReference>
<evidence type="ECO:0000313" key="3">
    <source>
        <dbReference type="EMBL" id="KAK7305902.1"/>
    </source>
</evidence>
<feature type="transmembrane region" description="Helical" evidence="1">
    <location>
        <begin position="77"/>
        <end position="98"/>
    </location>
</feature>
<dbReference type="InterPro" id="IPR039741">
    <property type="entry name" value="UDP-sugar_pyrophosphorylase"/>
</dbReference>
<keyword evidence="1" id="KW-1133">Transmembrane helix</keyword>
<dbReference type="InterPro" id="IPR057388">
    <property type="entry name" value="Hexapep_UGP3_C"/>
</dbReference>
<proteinExistence type="predicted"/>
<name>A0AAN9JXT4_CANGL</name>
<dbReference type="InterPro" id="IPR029044">
    <property type="entry name" value="Nucleotide-diphossugar_trans"/>
</dbReference>
<dbReference type="EMBL" id="JAYMYQ010000011">
    <property type="protein sequence ID" value="KAK7305902.1"/>
    <property type="molecule type" value="Genomic_DNA"/>
</dbReference>
<gene>
    <name evidence="3" type="ORF">VNO77_43814</name>
</gene>
<keyword evidence="1" id="KW-0472">Membrane</keyword>